<name>A0A450YQG0_9GAMM</name>
<evidence type="ECO:0000313" key="1">
    <source>
        <dbReference type="EMBL" id="VFK43780.1"/>
    </source>
</evidence>
<dbReference type="AlphaFoldDB" id="A0A450YQG0"/>
<dbReference type="EMBL" id="CAADFS010000018">
    <property type="protein sequence ID" value="VFK43780.1"/>
    <property type="molecule type" value="Genomic_DNA"/>
</dbReference>
<proteinExistence type="predicted"/>
<reference evidence="1" key="1">
    <citation type="submission" date="2019-02" db="EMBL/GenBank/DDBJ databases">
        <authorList>
            <person name="Gruber-Vodicka R. H."/>
            <person name="Seah K. B. B."/>
        </authorList>
    </citation>
    <scope>NUCLEOTIDE SEQUENCE</scope>
    <source>
        <strain evidence="1">BECK_BZ123</strain>
    </source>
</reference>
<sequence length="550" mass="63031">METHKKQPTNRLTLQQMGFVEHLKNELEAAEDHGVLVVGEGGTGRRKVFEACFRDLSKWDDASMQDTESNKLSAVLIPIMPHYDLLGAMVTVLYFLSRGLIRWLCETDTEPSNWKRRFSERIDEFRNECAEDDPRCRQFTELCSIVFHCQADMGSSGKWIHGWNVNTTENPSLANGAMETARKVGSAAIKGGMTLFEPTSALLFRIQEAFASKEEKQRSSIEKENGGKSPYQEYTLSQAEFDLFRLSEMLPDLFQSSPSYLSIVLHLEKYPVTKAQQILGVMRECLRGPIKSHPSGRLVVSGSFSLLNAWLHGEEGADDADDLIRPAFGRILPAPVPLPHELTTYIQQQSGKQDSEIPWYQLAAFFCGGRYSYALTQYKRYHRMQEEQDQGVDRKPLIEVWVSALCELFFRFTGRVSAPDGYCFDSLMPRVGTEALYLPYEDIHIRRIFFYEFMAELHQHNGLLRFPDIENYRFFRCQQARGHGENPWGLFWQLLSKGQEVRIGGDEFSRLLIVVGDQLLMPQFHSTLLMPTISRNNEVRSIRNYSGDPK</sequence>
<organism evidence="1">
    <name type="scientific">Candidatus Kentrum sp. TC</name>
    <dbReference type="NCBI Taxonomy" id="2126339"/>
    <lineage>
        <taxon>Bacteria</taxon>
        <taxon>Pseudomonadati</taxon>
        <taxon>Pseudomonadota</taxon>
        <taxon>Gammaproteobacteria</taxon>
        <taxon>Candidatus Kentrum</taxon>
    </lineage>
</organism>
<accession>A0A450YQG0</accession>
<protein>
    <submittedName>
        <fullName evidence="1">Uncharacterized protein</fullName>
    </submittedName>
</protein>
<gene>
    <name evidence="1" type="ORF">BECKTC1821D_GA0114238_101825</name>
</gene>